<evidence type="ECO:0000313" key="2">
    <source>
        <dbReference type="Proteomes" id="UP000774699"/>
    </source>
</evidence>
<gene>
    <name evidence="1" type="ORF">FJY86_04245</name>
</gene>
<comment type="caution">
    <text evidence="1">The sequence shown here is derived from an EMBL/GenBank/DDBJ whole genome shotgun (WGS) entry which is preliminary data.</text>
</comment>
<sequence>MPILKKLNSRRIQRLWRHLVIKRRLSKQADERLGEGVDAHPNNILKYGRKFLKEFKTERFSQGDIRIQVVESAHESPVSIIITHRQEKKHYPIGRIKIGFTNDGIVIEAIQGIAHHASVSDVNQILGQAWANQIIQIIEKNARKQGMKKIYLKDPETMYWYHAPLTGFELGSGAHEEASEEVRKTMKNFYGIIAKRNGFRRTTSGIFVKEL</sequence>
<dbReference type="AlphaFoldDB" id="A0A8T4C7S6"/>
<dbReference type="Proteomes" id="UP000774699">
    <property type="component" value="Unassembled WGS sequence"/>
</dbReference>
<accession>A0A8T4C7S6</accession>
<reference evidence="1" key="1">
    <citation type="submission" date="2019-03" db="EMBL/GenBank/DDBJ databases">
        <title>Lake Tanganyika Metagenome-Assembled Genomes (MAGs).</title>
        <authorList>
            <person name="Tran P."/>
        </authorList>
    </citation>
    <scope>NUCLEOTIDE SEQUENCE</scope>
    <source>
        <strain evidence="1">M_DeepCast_50m_m2_156</strain>
    </source>
</reference>
<protein>
    <submittedName>
        <fullName evidence="1">Uncharacterized protein</fullName>
    </submittedName>
</protein>
<dbReference type="EMBL" id="VGJJ01000038">
    <property type="protein sequence ID" value="MBM3282519.1"/>
    <property type="molecule type" value="Genomic_DNA"/>
</dbReference>
<proteinExistence type="predicted"/>
<organism evidence="1 2">
    <name type="scientific">Candidatus Iainarchaeum sp</name>
    <dbReference type="NCBI Taxonomy" id="3101447"/>
    <lineage>
        <taxon>Archaea</taxon>
        <taxon>Candidatus Iainarchaeota</taxon>
        <taxon>Candidatus Iainarchaeia</taxon>
        <taxon>Candidatus Iainarchaeales</taxon>
        <taxon>Candidatus Iainarchaeaceae</taxon>
        <taxon>Candidatus Iainarchaeum</taxon>
    </lineage>
</organism>
<evidence type="ECO:0000313" key="1">
    <source>
        <dbReference type="EMBL" id="MBM3282519.1"/>
    </source>
</evidence>
<name>A0A8T4C7S6_9ARCH</name>